<dbReference type="InterPro" id="IPR027094">
    <property type="entry name" value="Mitofusin_fam"/>
</dbReference>
<dbReference type="Proteomes" id="UP000515276">
    <property type="component" value="Chromosome"/>
</dbReference>
<keyword evidence="5" id="KW-0472">Membrane</keyword>
<dbReference type="PANTHER" id="PTHR10465">
    <property type="entry name" value="TRANSMEMBRANE GTPASE FZO1"/>
    <property type="match status" value="1"/>
</dbReference>
<dbReference type="InterPro" id="IPR045063">
    <property type="entry name" value="Dynamin_N"/>
</dbReference>
<dbReference type="PANTHER" id="PTHR10465:SF0">
    <property type="entry name" value="SARCALUMENIN"/>
    <property type="match status" value="1"/>
</dbReference>
<evidence type="ECO:0000256" key="6">
    <source>
        <dbReference type="SAM" id="Coils"/>
    </source>
</evidence>
<dbReference type="Gene3D" id="3.40.50.300">
    <property type="entry name" value="P-loop containing nucleotide triphosphate hydrolases"/>
    <property type="match status" value="1"/>
</dbReference>
<evidence type="ECO:0000256" key="2">
    <source>
        <dbReference type="ARBA" id="ARBA00022741"/>
    </source>
</evidence>
<reference evidence="8 9" key="1">
    <citation type="journal article" date="2020" name="G3 (Bethesda)">
        <title>CeMbio - The Caenorhabditis elegans Microbiome Resource.</title>
        <authorList>
            <person name="Dirksen P."/>
            <person name="Assie A."/>
            <person name="Zimmermann J."/>
            <person name="Zhang F."/>
            <person name="Tietje A.M."/>
            <person name="Marsh S.A."/>
            <person name="Felix M.A."/>
            <person name="Shapira M."/>
            <person name="Kaleta C."/>
            <person name="Schulenburg H."/>
            <person name="Samuel B."/>
        </authorList>
    </citation>
    <scope>NUCLEOTIDE SEQUENCE [LARGE SCALE GENOMIC DNA]</scope>
    <source>
        <strain evidence="8 9">MSPm1</strain>
    </source>
</reference>
<dbReference type="Pfam" id="PF00350">
    <property type="entry name" value="Dynamin_N"/>
    <property type="match status" value="1"/>
</dbReference>
<name>A0A7G5DMD6_9PSED</name>
<evidence type="ECO:0000256" key="3">
    <source>
        <dbReference type="ARBA" id="ARBA00022801"/>
    </source>
</evidence>
<dbReference type="RefSeq" id="WP_182368879.1">
    <property type="nucleotide sequence ID" value="NZ_CP059139.1"/>
</dbReference>
<dbReference type="GO" id="GO:0005525">
    <property type="term" value="F:GTP binding"/>
    <property type="evidence" value="ECO:0007669"/>
    <property type="project" value="UniProtKB-KW"/>
</dbReference>
<evidence type="ECO:0000259" key="7">
    <source>
        <dbReference type="Pfam" id="PF00350"/>
    </source>
</evidence>
<feature type="coiled-coil region" evidence="6">
    <location>
        <begin position="513"/>
        <end position="547"/>
    </location>
</feature>
<evidence type="ECO:0000313" key="8">
    <source>
        <dbReference type="EMBL" id="QMV62911.1"/>
    </source>
</evidence>
<dbReference type="InterPro" id="IPR027417">
    <property type="entry name" value="P-loop_NTPase"/>
</dbReference>
<sequence length="561" mass="62101">MLKAQKHLLNLLHNTRELTEKIKANSVSIPDEPQSTLELQEAIQNRELLIPVVGAFSAGKSTLLNTIIGRKILPTDIRPETAIPSELRYASTERLEALFNDGHSEEFPLDQLSMIQSRAAELQLVRVYIDSPSLKVLHPLVLVDMPGFNSPLDAHNKAIAHYIGKGCHYLFVVSVEEGSLHKQILRNMDEVSHLGRSFSVCLNKTDLKPLSDVQGISDYIIEQLEDEGLPSIVCTVSQSDNADIEHMLSDIEPDELFRSLFLPVLQQHNLALDNLLSTALGSLQNDQASNTRKINDLEQALHGLEKERDRQHQAARNGNLDEQVNNVLHHVRNQLAGAIDDMARAALRSQDDLSRIISDEVRSSLTSSLKLATDGISAQMVQDFCQRTNNTLDCQLHLSQNWTDSLLSTLQAQLLPNLLSMLDSKQSRLPTGALTTISIAAGRFIPIPILQVATALLPSILGGIFGRISEGQKLEQAKTTIRDQLLPDVERRLRPEIATFLSQAQEQALGMLADAFDKQIKAQKDVLEQLNQEASAANREALIALLKDSTAELRALAQTHL</sequence>
<keyword evidence="3" id="KW-0378">Hydrolase</keyword>
<dbReference type="AlphaFoldDB" id="A0A7G5DMD6"/>
<keyword evidence="9" id="KW-1185">Reference proteome</keyword>
<dbReference type="GO" id="GO:0003924">
    <property type="term" value="F:GTPase activity"/>
    <property type="evidence" value="ECO:0007669"/>
    <property type="project" value="InterPro"/>
</dbReference>
<dbReference type="EMBL" id="CP059139">
    <property type="protein sequence ID" value="QMV62911.1"/>
    <property type="molecule type" value="Genomic_DNA"/>
</dbReference>
<protein>
    <submittedName>
        <fullName evidence="8">Dynamin family protein</fullName>
    </submittedName>
</protein>
<accession>A0A7G5DMD6</accession>
<dbReference type="GO" id="GO:0016020">
    <property type="term" value="C:membrane"/>
    <property type="evidence" value="ECO:0007669"/>
    <property type="project" value="UniProtKB-SubCell"/>
</dbReference>
<dbReference type="SUPFAM" id="SSF52540">
    <property type="entry name" value="P-loop containing nucleoside triphosphate hydrolases"/>
    <property type="match status" value="1"/>
</dbReference>
<keyword evidence="4" id="KW-0342">GTP-binding</keyword>
<feature type="coiled-coil region" evidence="6">
    <location>
        <begin position="287"/>
        <end position="314"/>
    </location>
</feature>
<keyword evidence="6" id="KW-0175">Coiled coil</keyword>
<organism evidence="8 9">
    <name type="scientific">Pseudomonas berkeleyensis</name>
    <dbReference type="NCBI Taxonomy" id="2726956"/>
    <lineage>
        <taxon>Bacteria</taxon>
        <taxon>Pseudomonadati</taxon>
        <taxon>Pseudomonadota</taxon>
        <taxon>Gammaproteobacteria</taxon>
        <taxon>Pseudomonadales</taxon>
        <taxon>Pseudomonadaceae</taxon>
        <taxon>Pseudomonas</taxon>
    </lineage>
</organism>
<feature type="domain" description="Dynamin N-terminal" evidence="7">
    <location>
        <begin position="50"/>
        <end position="204"/>
    </location>
</feature>
<evidence type="ECO:0000256" key="5">
    <source>
        <dbReference type="ARBA" id="ARBA00023136"/>
    </source>
</evidence>
<evidence type="ECO:0000256" key="4">
    <source>
        <dbReference type="ARBA" id="ARBA00023134"/>
    </source>
</evidence>
<evidence type="ECO:0000256" key="1">
    <source>
        <dbReference type="ARBA" id="ARBA00004370"/>
    </source>
</evidence>
<proteinExistence type="predicted"/>
<evidence type="ECO:0000313" key="9">
    <source>
        <dbReference type="Proteomes" id="UP000515276"/>
    </source>
</evidence>
<keyword evidence="2" id="KW-0547">Nucleotide-binding</keyword>
<gene>
    <name evidence="8" type="ORF">HS968_23305</name>
</gene>
<comment type="subcellular location">
    <subcellularLocation>
        <location evidence="1">Membrane</location>
    </subcellularLocation>
</comment>